<dbReference type="InterPro" id="IPR025454">
    <property type="entry name" value="DUF4275"/>
</dbReference>
<evidence type="ECO:0000313" key="1">
    <source>
        <dbReference type="EMBL" id="MDQ0271681.1"/>
    </source>
</evidence>
<dbReference type="Proteomes" id="UP001238088">
    <property type="component" value="Unassembled WGS sequence"/>
</dbReference>
<gene>
    <name evidence="1" type="ORF">J2S17_003569</name>
</gene>
<dbReference type="Pfam" id="PF14101">
    <property type="entry name" value="DUF4275"/>
    <property type="match status" value="1"/>
</dbReference>
<accession>A0ABU0AK90</accession>
<reference evidence="1 2" key="1">
    <citation type="submission" date="2023-07" db="EMBL/GenBank/DDBJ databases">
        <title>Genomic Encyclopedia of Type Strains, Phase IV (KMG-IV): sequencing the most valuable type-strain genomes for metagenomic binning, comparative biology and taxonomic classification.</title>
        <authorList>
            <person name="Goeker M."/>
        </authorList>
    </citation>
    <scope>NUCLEOTIDE SEQUENCE [LARGE SCALE GENOMIC DNA]</scope>
    <source>
        <strain evidence="1 2">DSM 23494</strain>
    </source>
</reference>
<dbReference type="RefSeq" id="WP_307477003.1">
    <property type="nucleotide sequence ID" value="NZ_JAUSUB010000016.1"/>
</dbReference>
<keyword evidence="2" id="KW-1185">Reference proteome</keyword>
<name>A0ABU0AK90_9BACI</name>
<proteinExistence type="predicted"/>
<evidence type="ECO:0008006" key="3">
    <source>
        <dbReference type="Google" id="ProtNLM"/>
    </source>
</evidence>
<organism evidence="1 2">
    <name type="scientific">Cytobacillus purgationiresistens</name>
    <dbReference type="NCBI Taxonomy" id="863449"/>
    <lineage>
        <taxon>Bacteria</taxon>
        <taxon>Bacillati</taxon>
        <taxon>Bacillota</taxon>
        <taxon>Bacilli</taxon>
        <taxon>Bacillales</taxon>
        <taxon>Bacillaceae</taxon>
        <taxon>Cytobacillus</taxon>
    </lineage>
</organism>
<sequence>MQLIDKLQQKKMKIQEIPKWGYYLRKQWELHYVHHLSTEEKEAIYLFNERYASGFLWHVFSYEKRDHLKEEKAVAAFNQQIKGSCYLFYQHSDDAMILQSANRMKAEDILEEEDIYIVDKDFKWTYVKTHEAGYYGPYFSRK</sequence>
<protein>
    <recommendedName>
        <fullName evidence="3">DUF4275 family protein</fullName>
    </recommendedName>
</protein>
<dbReference type="EMBL" id="JAUSUB010000016">
    <property type="protein sequence ID" value="MDQ0271681.1"/>
    <property type="molecule type" value="Genomic_DNA"/>
</dbReference>
<evidence type="ECO:0000313" key="2">
    <source>
        <dbReference type="Proteomes" id="UP001238088"/>
    </source>
</evidence>
<comment type="caution">
    <text evidence="1">The sequence shown here is derived from an EMBL/GenBank/DDBJ whole genome shotgun (WGS) entry which is preliminary data.</text>
</comment>